<protein>
    <submittedName>
        <fullName evidence="1">Uncharacterized protein</fullName>
    </submittedName>
</protein>
<gene>
    <name evidence="1" type="ORF">D9758_005361</name>
</gene>
<evidence type="ECO:0000313" key="1">
    <source>
        <dbReference type="EMBL" id="KAF5365176.1"/>
    </source>
</evidence>
<reference evidence="1 2" key="1">
    <citation type="journal article" date="2020" name="ISME J.">
        <title>Uncovering the hidden diversity of litter-decomposition mechanisms in mushroom-forming fungi.</title>
        <authorList>
            <person name="Floudas D."/>
            <person name="Bentzer J."/>
            <person name="Ahren D."/>
            <person name="Johansson T."/>
            <person name="Persson P."/>
            <person name="Tunlid A."/>
        </authorList>
    </citation>
    <scope>NUCLEOTIDE SEQUENCE [LARGE SCALE GENOMIC DNA]</scope>
    <source>
        <strain evidence="1 2">CBS 291.85</strain>
    </source>
</reference>
<dbReference type="EMBL" id="JAACJM010000028">
    <property type="protein sequence ID" value="KAF5365176.1"/>
    <property type="molecule type" value="Genomic_DNA"/>
</dbReference>
<comment type="caution">
    <text evidence="1">The sequence shown here is derived from an EMBL/GenBank/DDBJ whole genome shotgun (WGS) entry which is preliminary data.</text>
</comment>
<organism evidence="1 2">
    <name type="scientific">Tetrapyrgos nigripes</name>
    <dbReference type="NCBI Taxonomy" id="182062"/>
    <lineage>
        <taxon>Eukaryota</taxon>
        <taxon>Fungi</taxon>
        <taxon>Dikarya</taxon>
        <taxon>Basidiomycota</taxon>
        <taxon>Agaricomycotina</taxon>
        <taxon>Agaricomycetes</taxon>
        <taxon>Agaricomycetidae</taxon>
        <taxon>Agaricales</taxon>
        <taxon>Marasmiineae</taxon>
        <taxon>Marasmiaceae</taxon>
        <taxon>Tetrapyrgos</taxon>
    </lineage>
</organism>
<keyword evidence="2" id="KW-1185">Reference proteome</keyword>
<sequence>MVASFKTDFHSDIVVSSRLLWILLGTRAKQMCGRKSLKIREVSLSARKRYSAAARKMAIDRLSSCLLTALEKVVLGRQYQVHKWLRSGYVELVIQAFAITTEQADAVGHAVALSLLRRLREELRRKQNVKRKTAGSRGCVDTVCCYCGNEFSKADVEKAVDEEFKNELKEVLEEDDRLRNSD</sequence>
<dbReference type="AlphaFoldDB" id="A0A8H5GHJ7"/>
<proteinExistence type="predicted"/>
<dbReference type="OrthoDB" id="3248190at2759"/>
<accession>A0A8H5GHJ7</accession>
<evidence type="ECO:0000313" key="2">
    <source>
        <dbReference type="Proteomes" id="UP000559256"/>
    </source>
</evidence>
<dbReference type="Proteomes" id="UP000559256">
    <property type="component" value="Unassembled WGS sequence"/>
</dbReference>
<name>A0A8H5GHJ7_9AGAR</name>